<sequence>MVSQLQSGVLATRLEVSDEDLTGGADFLDHTAWRVSGKVVLAGVKHDDTEAPVQLVVALREDGRTTGRSGGD</sequence>
<accession>A0A243S5J7</accession>
<evidence type="ECO:0000313" key="2">
    <source>
        <dbReference type="Proteomes" id="UP000195105"/>
    </source>
</evidence>
<comment type="caution">
    <text evidence="1">The sequence shown here is derived from an EMBL/GenBank/DDBJ whole genome shotgun (WGS) entry which is preliminary data.</text>
</comment>
<keyword evidence="2" id="KW-1185">Reference proteome</keyword>
<reference evidence="1 2" key="1">
    <citation type="submission" date="2017-05" db="EMBL/GenBank/DDBJ databases">
        <title>Biotechnological potential of actinobacteria isolated from South African environments.</title>
        <authorList>
            <person name="Le Roes-Hill M."/>
            <person name="Prins A."/>
            <person name="Durrell K.A."/>
        </authorList>
    </citation>
    <scope>NUCLEOTIDE SEQUENCE [LARGE SCALE GENOMIC DNA]</scope>
    <source>
        <strain evidence="1 2">HMC13</strain>
    </source>
</reference>
<evidence type="ECO:0000313" key="1">
    <source>
        <dbReference type="EMBL" id="OUD02840.1"/>
    </source>
</evidence>
<proteinExistence type="predicted"/>
<name>A0A243S5J7_9ACTN</name>
<organism evidence="1 2">
    <name type="scientific">Streptomyces swartbergensis</name>
    <dbReference type="NCBI Taxonomy" id="487165"/>
    <lineage>
        <taxon>Bacteria</taxon>
        <taxon>Bacillati</taxon>
        <taxon>Actinomycetota</taxon>
        <taxon>Actinomycetes</taxon>
        <taxon>Kitasatosporales</taxon>
        <taxon>Streptomycetaceae</taxon>
        <taxon>Streptomyces</taxon>
    </lineage>
</organism>
<dbReference type="EMBL" id="NGFN01000061">
    <property type="protein sequence ID" value="OUD02840.1"/>
    <property type="molecule type" value="Genomic_DNA"/>
</dbReference>
<gene>
    <name evidence="1" type="ORF">CA983_12880</name>
</gene>
<dbReference type="AlphaFoldDB" id="A0A243S5J7"/>
<dbReference type="Proteomes" id="UP000195105">
    <property type="component" value="Unassembled WGS sequence"/>
</dbReference>
<protein>
    <submittedName>
        <fullName evidence="1">Uncharacterized protein</fullName>
    </submittedName>
</protein>
<dbReference type="RefSeq" id="WP_086601021.1">
    <property type="nucleotide sequence ID" value="NZ_NGFN01000061.1"/>
</dbReference>